<sequence precursor="true">MRTVFKPTLKSVTATALLAVAAYLPFTAHAGMFDDDEARKAILDIRSKIEALQRDMTNKADKNSVLSLSDRNDNLERQISQLRGQIEVLSNEVSNAQQRQKDFYVDLDARLRKLEPQQVNVDGKEVSVAISEQQTYDAALAQFKGGDYKGAGNAFGDFIKRYPQSGYAASAQYWMGNSLYAQRDYKGAITAQQNVVKNYPDNPKAADAMLNIASSQVELKDKAAAKKTLEALISKYPGTTAAQTGKDRLTQLK</sequence>
<comment type="function">
    <text evidence="2">Mediates coordination of peptidoglycan synthesis and outer membrane constriction during cell division.</text>
</comment>
<dbReference type="InterPro" id="IPR014162">
    <property type="entry name" value="CpoB_C"/>
</dbReference>
<dbReference type="HAMAP" id="MF_02066">
    <property type="entry name" value="CpoB"/>
    <property type="match status" value="1"/>
</dbReference>
<feature type="coiled-coil region" evidence="2">
    <location>
        <begin position="65"/>
        <end position="99"/>
    </location>
</feature>
<dbReference type="InterPro" id="IPR011990">
    <property type="entry name" value="TPR-like_helical_dom_sf"/>
</dbReference>
<evidence type="ECO:0000256" key="1">
    <source>
        <dbReference type="ARBA" id="ARBA00022729"/>
    </source>
</evidence>
<comment type="subcellular location">
    <subcellularLocation>
        <location evidence="2">Periplasm</location>
    </subcellularLocation>
</comment>
<keyword evidence="2" id="KW-0132">Cell division</keyword>
<dbReference type="Pfam" id="PF13525">
    <property type="entry name" value="YfiO"/>
    <property type="match status" value="1"/>
</dbReference>
<proteinExistence type="inferred from homology"/>
<organism evidence="5 6">
    <name type="scientific">Herbaspirillum lusitanum</name>
    <dbReference type="NCBI Taxonomy" id="213312"/>
    <lineage>
        <taxon>Bacteria</taxon>
        <taxon>Pseudomonadati</taxon>
        <taxon>Pseudomonadota</taxon>
        <taxon>Betaproteobacteria</taxon>
        <taxon>Burkholderiales</taxon>
        <taxon>Oxalobacteraceae</taxon>
        <taxon>Herbaspirillum</taxon>
    </lineage>
</organism>
<dbReference type="NCBIfam" id="TIGR02795">
    <property type="entry name" value="tol_pal_ybgF"/>
    <property type="match status" value="1"/>
</dbReference>
<dbReference type="Pfam" id="PF16331">
    <property type="entry name" value="TolA_bind_tri"/>
    <property type="match status" value="1"/>
</dbReference>
<keyword evidence="2" id="KW-0131">Cell cycle</keyword>
<evidence type="ECO:0000313" key="6">
    <source>
        <dbReference type="Proteomes" id="UP001629246"/>
    </source>
</evidence>
<feature type="chain" id="PRO_5044900235" description="Cell division coordinator CpoB" evidence="2">
    <location>
        <begin position="31"/>
        <end position="253"/>
    </location>
</feature>
<protein>
    <recommendedName>
        <fullName evidence="2">Cell division coordinator CpoB</fullName>
    </recommendedName>
</protein>
<keyword evidence="1 2" id="KW-0732">Signal</keyword>
<evidence type="ECO:0000313" key="5">
    <source>
        <dbReference type="EMBL" id="MFL9923200.1"/>
    </source>
</evidence>
<feature type="domain" description="YbgF trimerisation" evidence="4">
    <location>
        <begin position="47"/>
        <end position="118"/>
    </location>
</feature>
<evidence type="ECO:0000256" key="2">
    <source>
        <dbReference type="HAMAP-Rule" id="MF_02066"/>
    </source>
</evidence>
<keyword evidence="2" id="KW-0175">Coiled coil</keyword>
<dbReference type="Proteomes" id="UP001629246">
    <property type="component" value="Unassembled WGS sequence"/>
</dbReference>
<dbReference type="RefSeq" id="WP_408154579.1">
    <property type="nucleotide sequence ID" value="NZ_JAQQFM010000001.1"/>
</dbReference>
<dbReference type="Gene3D" id="1.20.5.110">
    <property type="match status" value="1"/>
</dbReference>
<reference evidence="5 6" key="1">
    <citation type="journal article" date="2024" name="Chem. Sci.">
        <title>Discovery of megapolipeptins by genome mining of a Burkholderiales bacteria collection.</title>
        <authorList>
            <person name="Paulo B.S."/>
            <person name="Recchia M.J.J."/>
            <person name="Lee S."/>
            <person name="Fergusson C.H."/>
            <person name="Romanowski S.B."/>
            <person name="Hernandez A."/>
            <person name="Krull N."/>
            <person name="Liu D.Y."/>
            <person name="Cavanagh H."/>
            <person name="Bos A."/>
            <person name="Gray C.A."/>
            <person name="Murphy B.T."/>
            <person name="Linington R.G."/>
            <person name="Eustaquio A.S."/>
        </authorList>
    </citation>
    <scope>NUCLEOTIDE SEQUENCE [LARGE SCALE GENOMIC DNA]</scope>
    <source>
        <strain evidence="5 6">RL21-008-BIB-A</strain>
    </source>
</reference>
<dbReference type="InterPro" id="IPR032519">
    <property type="entry name" value="YbgF_tri"/>
</dbReference>
<dbReference type="SUPFAM" id="SSF48452">
    <property type="entry name" value="TPR-like"/>
    <property type="match status" value="1"/>
</dbReference>
<name>A0ABW9A4A0_9BURK</name>
<keyword evidence="2" id="KW-0574">Periplasm</keyword>
<gene>
    <name evidence="5" type="primary">ybgF</name>
    <name evidence="2" type="synonym">cpoB</name>
    <name evidence="5" type="ORF">PQR62_02905</name>
</gene>
<dbReference type="InterPro" id="IPR034706">
    <property type="entry name" value="CpoB"/>
</dbReference>
<comment type="similarity">
    <text evidence="2">Belongs to the CpoB family.</text>
</comment>
<keyword evidence="6" id="KW-1185">Reference proteome</keyword>
<evidence type="ECO:0000259" key="4">
    <source>
        <dbReference type="Pfam" id="PF16331"/>
    </source>
</evidence>
<feature type="domain" description="Outer membrane lipoprotein BamD-like" evidence="3">
    <location>
        <begin position="131"/>
        <end position="253"/>
    </location>
</feature>
<comment type="caution">
    <text evidence="5">The sequence shown here is derived from an EMBL/GenBank/DDBJ whole genome shotgun (WGS) entry which is preliminary data.</text>
</comment>
<dbReference type="EMBL" id="JAQQFM010000001">
    <property type="protein sequence ID" value="MFL9923200.1"/>
    <property type="molecule type" value="Genomic_DNA"/>
</dbReference>
<feature type="signal peptide" evidence="2">
    <location>
        <begin position="1"/>
        <end position="30"/>
    </location>
</feature>
<evidence type="ECO:0000259" key="3">
    <source>
        <dbReference type="Pfam" id="PF13525"/>
    </source>
</evidence>
<accession>A0ABW9A4A0</accession>
<dbReference type="Gene3D" id="1.25.40.10">
    <property type="entry name" value="Tetratricopeptide repeat domain"/>
    <property type="match status" value="1"/>
</dbReference>
<dbReference type="InterPro" id="IPR039565">
    <property type="entry name" value="BamD-like"/>
</dbReference>